<protein>
    <submittedName>
        <fullName evidence="2">Uncharacterized protein</fullName>
    </submittedName>
</protein>
<gene>
    <name evidence="2" type="ORF">O181_003685</name>
</gene>
<sequence>MPSMQPSPNLMLSHPSFLPFSHSHHALSICLQGLWQSPQDMPPTPPPHHCPHLLYSSRPPPLTMLMLPQSPQDMTPRLPPHLSPHPSLCFRTPALSSLQLTMLMV</sequence>
<keyword evidence="3" id="KW-1185">Reference proteome</keyword>
<dbReference type="EMBL" id="AVOT02000668">
    <property type="protein sequence ID" value="MBW0463970.1"/>
    <property type="molecule type" value="Genomic_DNA"/>
</dbReference>
<evidence type="ECO:0000313" key="3">
    <source>
        <dbReference type="Proteomes" id="UP000765509"/>
    </source>
</evidence>
<comment type="caution">
    <text evidence="2">The sequence shown here is derived from an EMBL/GenBank/DDBJ whole genome shotgun (WGS) entry which is preliminary data.</text>
</comment>
<name>A0A9Q3BEW7_9BASI</name>
<proteinExistence type="predicted"/>
<dbReference type="Proteomes" id="UP000765509">
    <property type="component" value="Unassembled WGS sequence"/>
</dbReference>
<organism evidence="2 3">
    <name type="scientific">Austropuccinia psidii MF-1</name>
    <dbReference type="NCBI Taxonomy" id="1389203"/>
    <lineage>
        <taxon>Eukaryota</taxon>
        <taxon>Fungi</taxon>
        <taxon>Dikarya</taxon>
        <taxon>Basidiomycota</taxon>
        <taxon>Pucciniomycotina</taxon>
        <taxon>Pucciniomycetes</taxon>
        <taxon>Pucciniales</taxon>
        <taxon>Sphaerophragmiaceae</taxon>
        <taxon>Austropuccinia</taxon>
    </lineage>
</organism>
<accession>A0A9Q3BEW7</accession>
<reference evidence="2" key="1">
    <citation type="submission" date="2021-03" db="EMBL/GenBank/DDBJ databases">
        <title>Draft genome sequence of rust myrtle Austropuccinia psidii MF-1, a brazilian biotype.</title>
        <authorList>
            <person name="Quecine M.C."/>
            <person name="Pachon D.M.R."/>
            <person name="Bonatelli M.L."/>
            <person name="Correr F.H."/>
            <person name="Franceschini L.M."/>
            <person name="Leite T.F."/>
            <person name="Margarido G.R.A."/>
            <person name="Almeida C.A."/>
            <person name="Ferrarezi J.A."/>
            <person name="Labate C.A."/>
        </authorList>
    </citation>
    <scope>NUCLEOTIDE SEQUENCE</scope>
    <source>
        <strain evidence="2">MF-1</strain>
    </source>
</reference>
<dbReference type="AlphaFoldDB" id="A0A9Q3BEW7"/>
<feature type="region of interest" description="Disordered" evidence="1">
    <location>
        <begin position="61"/>
        <end position="82"/>
    </location>
</feature>
<evidence type="ECO:0000313" key="2">
    <source>
        <dbReference type="EMBL" id="MBW0463970.1"/>
    </source>
</evidence>
<evidence type="ECO:0000256" key="1">
    <source>
        <dbReference type="SAM" id="MobiDB-lite"/>
    </source>
</evidence>